<evidence type="ECO:0000313" key="11">
    <source>
        <dbReference type="Proteomes" id="UP000315827"/>
    </source>
</evidence>
<evidence type="ECO:0000256" key="5">
    <source>
        <dbReference type="ARBA" id="ARBA00022723"/>
    </source>
</evidence>
<dbReference type="RefSeq" id="WP_009018243.1">
    <property type="nucleotide sequence ID" value="NZ_BAABYH010000001.1"/>
</dbReference>
<dbReference type="Gene3D" id="3.20.20.70">
    <property type="entry name" value="Aldolase class I"/>
    <property type="match status" value="1"/>
</dbReference>
<dbReference type="SFLD" id="SFLDG01066">
    <property type="entry name" value="organic_radical-activating_enz"/>
    <property type="match status" value="1"/>
</dbReference>
<keyword evidence="4" id="KW-0949">S-adenosyl-L-methionine</keyword>
<comment type="similarity">
    <text evidence="2">Belongs to the organic radical-activating enzymes family.</text>
</comment>
<sequence>MSALNVISIQRGCIYDGLGVRTTVFLKGCPFSCSWCCNPEALSGKEYYIDNQKCLKELGVYSLLCESCERKGGARSIIECPFSVCAPIAKRYDSEDLLKELLKDSSLFEQSGGGVTLSGGEPLLQWKPLVPLLSELKAANIHVSIETTLYMRDKQVVEHLIPYIDEWIVDLKLQKEHTKEDYFYVLHGNLGLLRESMSRIAYRLVYVETLQAEKVISQLQDLGINAFELLKCHSLAKSKYDKLGIPFMDYTPSDTAYNVFYRKMLEAGLQIVKHEI</sequence>
<dbReference type="EMBL" id="JAQMPJ010000005">
    <property type="protein sequence ID" value="MDB9004883.1"/>
    <property type="molecule type" value="Genomic_DNA"/>
</dbReference>
<dbReference type="AlphaFoldDB" id="A0A5C6KPY6"/>
<evidence type="ECO:0000256" key="6">
    <source>
        <dbReference type="ARBA" id="ARBA00023002"/>
    </source>
</evidence>
<dbReference type="GO" id="GO:0016491">
    <property type="term" value="F:oxidoreductase activity"/>
    <property type="evidence" value="ECO:0007669"/>
    <property type="project" value="UniProtKB-KW"/>
</dbReference>
<evidence type="ECO:0000256" key="3">
    <source>
        <dbReference type="ARBA" id="ARBA00022485"/>
    </source>
</evidence>
<protein>
    <submittedName>
        <fullName evidence="10">4Fe-4S cluster-binding domain-containing protein</fullName>
    </submittedName>
</protein>
<dbReference type="Pfam" id="PF13353">
    <property type="entry name" value="Fer4_12"/>
    <property type="match status" value="1"/>
</dbReference>
<dbReference type="InterPro" id="IPR034457">
    <property type="entry name" value="Organic_radical-activating"/>
</dbReference>
<keyword evidence="8" id="KW-0411">Iron-sulfur</keyword>
<comment type="cofactor">
    <cofactor evidence="1">
        <name>[4Fe-4S] cluster</name>
        <dbReference type="ChEBI" id="CHEBI:49883"/>
    </cofactor>
</comment>
<keyword evidence="3" id="KW-0004">4Fe-4S</keyword>
<dbReference type="GO" id="GO:0051539">
    <property type="term" value="F:4 iron, 4 sulfur cluster binding"/>
    <property type="evidence" value="ECO:0007669"/>
    <property type="project" value="UniProtKB-KW"/>
</dbReference>
<name>A0A5C6KPY6_PARDI</name>
<evidence type="ECO:0000256" key="1">
    <source>
        <dbReference type="ARBA" id="ARBA00001966"/>
    </source>
</evidence>
<evidence type="ECO:0000256" key="4">
    <source>
        <dbReference type="ARBA" id="ARBA00022691"/>
    </source>
</evidence>
<dbReference type="PROSITE" id="PS01087">
    <property type="entry name" value="RADICAL_ACTIVATING"/>
    <property type="match status" value="1"/>
</dbReference>
<evidence type="ECO:0000256" key="8">
    <source>
        <dbReference type="ARBA" id="ARBA00023014"/>
    </source>
</evidence>
<reference evidence="9" key="2">
    <citation type="submission" date="2023-01" db="EMBL/GenBank/DDBJ databases">
        <title>Human gut microbiome strain richness.</title>
        <authorList>
            <person name="Chen-Liaw A."/>
        </authorList>
    </citation>
    <scope>NUCLEOTIDE SEQUENCE</scope>
    <source>
        <strain evidence="9">RTP21484st1_E5_RTP21484_190118</strain>
    </source>
</reference>
<keyword evidence="6" id="KW-0560">Oxidoreductase</keyword>
<proteinExistence type="inferred from homology"/>
<dbReference type="SUPFAM" id="SSF102114">
    <property type="entry name" value="Radical SAM enzymes"/>
    <property type="match status" value="1"/>
</dbReference>
<comment type="caution">
    <text evidence="10">The sequence shown here is derived from an EMBL/GenBank/DDBJ whole genome shotgun (WGS) entry which is preliminary data.</text>
</comment>
<evidence type="ECO:0000256" key="7">
    <source>
        <dbReference type="ARBA" id="ARBA00023004"/>
    </source>
</evidence>
<reference evidence="10 11" key="1">
    <citation type="submission" date="2019-07" db="EMBL/GenBank/DDBJ databases">
        <title>Genome sequencing of Parabacteroides distasonis iSURF_7.</title>
        <authorList>
            <person name="Degefu H.N."/>
            <person name="Ruoff K.L."/>
            <person name="Price C.E."/>
            <person name="Valls R.A."/>
            <person name="O'Toole G.A."/>
        </authorList>
    </citation>
    <scope>NUCLEOTIDE SEQUENCE [LARGE SCALE GENOMIC DNA]</scope>
    <source>
        <strain evidence="10 11">CFPLTA003_1B</strain>
    </source>
</reference>
<dbReference type="EMBL" id="VOHW01000002">
    <property type="protein sequence ID" value="TWV63671.1"/>
    <property type="molecule type" value="Genomic_DNA"/>
</dbReference>
<evidence type="ECO:0000313" key="9">
    <source>
        <dbReference type="EMBL" id="MDB9004883.1"/>
    </source>
</evidence>
<dbReference type="SFLD" id="SFLDS00029">
    <property type="entry name" value="Radical_SAM"/>
    <property type="match status" value="1"/>
</dbReference>
<dbReference type="PANTHER" id="PTHR30352">
    <property type="entry name" value="PYRUVATE FORMATE-LYASE-ACTIVATING ENZYME"/>
    <property type="match status" value="1"/>
</dbReference>
<gene>
    <name evidence="10" type="ORF">FSA05_05935</name>
    <name evidence="9" type="ORF">PN599_07700</name>
</gene>
<dbReference type="InterPro" id="IPR058240">
    <property type="entry name" value="rSAM_sf"/>
</dbReference>
<dbReference type="Proteomes" id="UP001210126">
    <property type="component" value="Unassembled WGS sequence"/>
</dbReference>
<dbReference type="GO" id="GO:0046872">
    <property type="term" value="F:metal ion binding"/>
    <property type="evidence" value="ECO:0007669"/>
    <property type="project" value="UniProtKB-KW"/>
</dbReference>
<accession>A0A5C6KPY6</accession>
<evidence type="ECO:0000256" key="2">
    <source>
        <dbReference type="ARBA" id="ARBA00009777"/>
    </source>
</evidence>
<evidence type="ECO:0000313" key="10">
    <source>
        <dbReference type="EMBL" id="TWV63671.1"/>
    </source>
</evidence>
<keyword evidence="5" id="KW-0479">Metal-binding</keyword>
<dbReference type="PANTHER" id="PTHR30352:SF4">
    <property type="entry name" value="PYRUVATE FORMATE-LYASE 2-ACTIVATING ENZYME"/>
    <property type="match status" value="1"/>
</dbReference>
<dbReference type="InterPro" id="IPR007197">
    <property type="entry name" value="rSAM"/>
</dbReference>
<dbReference type="InterPro" id="IPR001989">
    <property type="entry name" value="Radical_activat_CS"/>
</dbReference>
<organism evidence="10 11">
    <name type="scientific">Parabacteroides distasonis</name>
    <dbReference type="NCBI Taxonomy" id="823"/>
    <lineage>
        <taxon>Bacteria</taxon>
        <taxon>Pseudomonadati</taxon>
        <taxon>Bacteroidota</taxon>
        <taxon>Bacteroidia</taxon>
        <taxon>Bacteroidales</taxon>
        <taxon>Tannerellaceae</taxon>
        <taxon>Parabacteroides</taxon>
    </lineage>
</organism>
<keyword evidence="7" id="KW-0408">Iron</keyword>
<dbReference type="Proteomes" id="UP000315827">
    <property type="component" value="Unassembled WGS sequence"/>
</dbReference>
<dbReference type="InterPro" id="IPR013785">
    <property type="entry name" value="Aldolase_TIM"/>
</dbReference>